<feature type="compositionally biased region" description="Polar residues" evidence="6">
    <location>
        <begin position="559"/>
        <end position="569"/>
    </location>
</feature>
<name>A0AAW2IEG3_9NEOP</name>
<feature type="compositionally biased region" description="Basic and acidic residues" evidence="6">
    <location>
        <begin position="754"/>
        <end position="804"/>
    </location>
</feature>
<comment type="subcellular location">
    <subcellularLocation>
        <location evidence="1">Cytoplasm</location>
    </subcellularLocation>
</comment>
<dbReference type="PANTHER" id="PTHR14304:SF11">
    <property type="entry name" value="SAP DOMAIN-CONTAINING PROTEIN"/>
    <property type="match status" value="1"/>
</dbReference>
<dbReference type="GO" id="GO:0005634">
    <property type="term" value="C:nucleus"/>
    <property type="evidence" value="ECO:0007669"/>
    <property type="project" value="TreeGrafter"/>
</dbReference>
<keyword evidence="3" id="KW-0597">Phosphoprotein</keyword>
<feature type="region of interest" description="Disordered" evidence="6">
    <location>
        <begin position="546"/>
        <end position="573"/>
    </location>
</feature>
<dbReference type="PANTHER" id="PTHR14304">
    <property type="entry name" value="CELL DIVISION CYCLE AND APOPTOSIS REGULATOR PROTEIN"/>
    <property type="match status" value="1"/>
</dbReference>
<feature type="compositionally biased region" description="Basic and acidic residues" evidence="6">
    <location>
        <begin position="639"/>
        <end position="672"/>
    </location>
</feature>
<dbReference type="Pfam" id="PF19256">
    <property type="entry name" value="LAIKA"/>
    <property type="match status" value="1"/>
</dbReference>
<dbReference type="InterPro" id="IPR036361">
    <property type="entry name" value="SAP_dom_sf"/>
</dbReference>
<evidence type="ECO:0000256" key="5">
    <source>
        <dbReference type="SAM" id="Coils"/>
    </source>
</evidence>
<evidence type="ECO:0000256" key="1">
    <source>
        <dbReference type="ARBA" id="ARBA00004496"/>
    </source>
</evidence>
<feature type="compositionally biased region" description="Basic and acidic residues" evidence="6">
    <location>
        <begin position="813"/>
        <end position="822"/>
    </location>
</feature>
<feature type="region of interest" description="Disordered" evidence="6">
    <location>
        <begin position="199"/>
        <end position="293"/>
    </location>
</feature>
<proteinExistence type="predicted"/>
<dbReference type="PROSITE" id="PS50800">
    <property type="entry name" value="SAP"/>
    <property type="match status" value="1"/>
</dbReference>
<dbReference type="SMART" id="SM00513">
    <property type="entry name" value="SAP"/>
    <property type="match status" value="1"/>
</dbReference>
<feature type="compositionally biased region" description="Basic and acidic residues" evidence="6">
    <location>
        <begin position="251"/>
        <end position="279"/>
    </location>
</feature>
<dbReference type="Pfam" id="PF14443">
    <property type="entry name" value="DBC1"/>
    <property type="match status" value="1"/>
</dbReference>
<dbReference type="GO" id="GO:0005737">
    <property type="term" value="C:cytoplasm"/>
    <property type="evidence" value="ECO:0007669"/>
    <property type="project" value="UniProtKB-SubCell"/>
</dbReference>
<evidence type="ECO:0000256" key="6">
    <source>
        <dbReference type="SAM" id="MobiDB-lite"/>
    </source>
</evidence>
<evidence type="ECO:0000313" key="8">
    <source>
        <dbReference type="EMBL" id="KAL0279865.1"/>
    </source>
</evidence>
<comment type="caution">
    <text evidence="8">The sequence shown here is derived from an EMBL/GenBank/DDBJ whole genome shotgun (WGS) entry which is preliminary data.</text>
</comment>
<dbReference type="InterPro" id="IPR025223">
    <property type="entry name" value="S1-like_RNA-bd_dom"/>
</dbReference>
<dbReference type="GO" id="GO:0006355">
    <property type="term" value="P:regulation of DNA-templated transcription"/>
    <property type="evidence" value="ECO:0007669"/>
    <property type="project" value="InterPro"/>
</dbReference>
<feature type="compositionally biased region" description="Low complexity" evidence="6">
    <location>
        <begin position="621"/>
        <end position="637"/>
    </location>
</feature>
<feature type="region of interest" description="Disordered" evidence="6">
    <location>
        <begin position="746"/>
        <end position="854"/>
    </location>
</feature>
<dbReference type="InterPro" id="IPR003034">
    <property type="entry name" value="SAP_dom"/>
</dbReference>
<feature type="compositionally biased region" description="Basic residues" evidence="6">
    <location>
        <begin position="280"/>
        <end position="293"/>
    </location>
</feature>
<accession>A0AAW2IEG3</accession>
<sequence>MSQFNAQKNPPWVRSDNFPVPQMAQPALHQQMLTPQISPVVQYQQNPGQQTATVYQAQLALQQQALNMQQTMQQNMQQMASAQQIYNPQINAVAAAVGSRNLNTAAFTQPVAAPAAGNPAPASSQGSPATSGSKLRVFTGIVTKVLDTYGFVDEDVFFQLSVVKGPVPVVNDRVLVEAVCLPNMPFKWNATRIQVLPMNDAPRGSKKGFVVSSSPLDRGDYEDSLRRERDRDRDRRRARSRDRNRRSPQSSHDDDRRRRDRRDKDEKEKEREKERDRGRSRSPKKSAPRPQVVRKYRVRVPEFPLDVSHLTVCDLRSRYHTMYVPSDFFRTTPKWQETFPSDRPMTFPRMAQFHILSKEVDPLIDYSDSLEPPDADYLFSSKVMLLSIPPKDVMMKKCMQLTEDLDKDDGRNLVHPSRLINCLVGTNSRGKNEIMAIGGPWSPSLDGTDPISDPRVLIKTAIRTCKALTGIDLTPCTHWYRFAEIYYHRSKSTHKGKQIPARVETVVIYIPDVWSAMPSCLEWDALQLNLKKQLDKKLIEAGKDQMEVTPDDEKVEGIPTNQKEPTHYSQLDPKVMKVSELRDELEARNMSSKGLRLQLLARLTKVLKTEQETSEVKDKNNASNTSSGGSTSSASATPGDKDKEKEKEDEKRLKEEKEKKKSDQKSKSVLEERYALPESPHILVFPSRTAKSGKFSCKIMSLSLLLDYSWEVSKEHTFEVSLFAELFNEMLMRDYGMHVYRAICSAPESEEESDRNKEEKEKKDDKDDKKDRKEEKDDKDKKEKPVEKSDKPTEEKDKKDDIKGEVQTVPNGNEKEDSHESSDNDDDDDDSVSRDSSFKRDRRDDRKDRKKRESTPHYTAYPELLLAFTYFDVTRYGCISGTHLEDLIHTLGLQLSRSQVKKLIGKVLHREYCDYRKLTDLPVGTSPPEVSSTQSSSSVELGNKAQLPSFQMTVEKKEAVSPPAKRSRRIAEKESVPEKVPEDFVLFKGVLVNIENLTEQVFRNENARLTTEEKFMELKNELAEVKEKAQKSADEVKALQRELRLCKANLSNTVDKLNDQIASSDVYLSALMDIEERLIPVLDTDEIKRLIKVRQSVAGAPSLNLVPLTKVEDIIRYEEETDAPKETAVKTEAMSEEGFADTKDEIRNGNCQKGNFKSEPGEMADSF</sequence>
<organism evidence="8">
    <name type="scientific">Menopon gallinae</name>
    <name type="common">poultry shaft louse</name>
    <dbReference type="NCBI Taxonomy" id="328185"/>
    <lineage>
        <taxon>Eukaryota</taxon>
        <taxon>Metazoa</taxon>
        <taxon>Ecdysozoa</taxon>
        <taxon>Arthropoda</taxon>
        <taxon>Hexapoda</taxon>
        <taxon>Insecta</taxon>
        <taxon>Pterygota</taxon>
        <taxon>Neoptera</taxon>
        <taxon>Paraneoptera</taxon>
        <taxon>Psocodea</taxon>
        <taxon>Troctomorpha</taxon>
        <taxon>Phthiraptera</taxon>
        <taxon>Amblycera</taxon>
        <taxon>Menoponidae</taxon>
        <taxon>Menopon</taxon>
    </lineage>
</organism>
<feature type="compositionally biased region" description="Basic and acidic residues" evidence="6">
    <location>
        <begin position="609"/>
        <end position="620"/>
    </location>
</feature>
<feature type="region of interest" description="Disordered" evidence="6">
    <location>
        <begin position="923"/>
        <end position="942"/>
    </location>
</feature>
<dbReference type="InterPro" id="IPR045353">
    <property type="entry name" value="LAIKA"/>
</dbReference>
<dbReference type="InterPro" id="IPR025954">
    <property type="entry name" value="DBC1/CARP1_inactive_NUDIX"/>
</dbReference>
<dbReference type="Pfam" id="PF14444">
    <property type="entry name" value="S1-like"/>
    <property type="match status" value="1"/>
</dbReference>
<feature type="compositionally biased region" description="Basic residues" evidence="6">
    <location>
        <begin position="236"/>
        <end position="246"/>
    </location>
</feature>
<keyword evidence="4 5" id="KW-0175">Coiled coil</keyword>
<keyword evidence="2" id="KW-0963">Cytoplasm</keyword>
<feature type="compositionally biased region" description="Basic and acidic residues" evidence="6">
    <location>
        <begin position="831"/>
        <end position="854"/>
    </location>
</feature>
<protein>
    <recommendedName>
        <fullName evidence="7">SAP domain-containing protein</fullName>
    </recommendedName>
</protein>
<reference evidence="8" key="1">
    <citation type="journal article" date="2024" name="Gigascience">
        <title>Chromosome-level genome of the poultry shaft louse Menopon gallinae provides insight into the host-switching and adaptive evolution of parasitic lice.</title>
        <authorList>
            <person name="Xu Y."/>
            <person name="Ma L."/>
            <person name="Liu S."/>
            <person name="Liang Y."/>
            <person name="Liu Q."/>
            <person name="He Z."/>
            <person name="Tian L."/>
            <person name="Duan Y."/>
            <person name="Cai W."/>
            <person name="Li H."/>
            <person name="Song F."/>
        </authorList>
    </citation>
    <scope>NUCLEOTIDE SEQUENCE</scope>
    <source>
        <strain evidence="8">Cailab_2023a</strain>
    </source>
</reference>
<gene>
    <name evidence="8" type="ORF">PYX00_001337</name>
</gene>
<feature type="compositionally biased region" description="Basic and acidic residues" evidence="6">
    <location>
        <begin position="217"/>
        <end position="235"/>
    </location>
</feature>
<dbReference type="SMART" id="SM01122">
    <property type="entry name" value="DBC1"/>
    <property type="match status" value="1"/>
</dbReference>
<dbReference type="Gene3D" id="1.10.720.30">
    <property type="entry name" value="SAP domain"/>
    <property type="match status" value="1"/>
</dbReference>
<feature type="compositionally biased region" description="Low complexity" evidence="6">
    <location>
        <begin position="926"/>
        <end position="940"/>
    </location>
</feature>
<feature type="region of interest" description="Disordered" evidence="6">
    <location>
        <begin position="952"/>
        <end position="973"/>
    </location>
</feature>
<dbReference type="InterPro" id="IPR025224">
    <property type="entry name" value="CCAR1/CCAR2"/>
</dbReference>
<evidence type="ECO:0000256" key="3">
    <source>
        <dbReference type="ARBA" id="ARBA00022553"/>
    </source>
</evidence>
<dbReference type="SUPFAM" id="SSF68906">
    <property type="entry name" value="SAP domain"/>
    <property type="match status" value="1"/>
</dbReference>
<feature type="domain" description="SAP" evidence="7">
    <location>
        <begin position="573"/>
        <end position="607"/>
    </location>
</feature>
<evidence type="ECO:0000259" key="7">
    <source>
        <dbReference type="PROSITE" id="PS50800"/>
    </source>
</evidence>
<dbReference type="EMBL" id="JARGDH010000001">
    <property type="protein sequence ID" value="KAL0279865.1"/>
    <property type="molecule type" value="Genomic_DNA"/>
</dbReference>
<evidence type="ECO:0000256" key="4">
    <source>
        <dbReference type="ARBA" id="ARBA00023054"/>
    </source>
</evidence>
<feature type="coiled-coil region" evidence="5">
    <location>
        <begin position="1008"/>
        <end position="1056"/>
    </location>
</feature>
<dbReference type="AlphaFoldDB" id="A0AAW2IEG3"/>
<feature type="region of interest" description="Disordered" evidence="6">
    <location>
        <begin position="1126"/>
        <end position="1167"/>
    </location>
</feature>
<evidence type="ECO:0000256" key="2">
    <source>
        <dbReference type="ARBA" id="ARBA00022490"/>
    </source>
</evidence>
<feature type="region of interest" description="Disordered" evidence="6">
    <location>
        <begin position="609"/>
        <end position="672"/>
    </location>
</feature>
<feature type="compositionally biased region" description="Basic and acidic residues" evidence="6">
    <location>
        <begin position="546"/>
        <end position="556"/>
    </location>
</feature>